<dbReference type="Proteomes" id="UP000004483">
    <property type="component" value="Unassembled WGS sequence"/>
</dbReference>
<dbReference type="AlphaFoldDB" id="C2ETX5"/>
<organism evidence="1 2">
    <name type="scientific">Limosilactobacillus vaginalis DSM 5837 = ATCC 49540</name>
    <dbReference type="NCBI Taxonomy" id="1423814"/>
    <lineage>
        <taxon>Bacteria</taxon>
        <taxon>Bacillati</taxon>
        <taxon>Bacillota</taxon>
        <taxon>Bacilli</taxon>
        <taxon>Lactobacillales</taxon>
        <taxon>Lactobacillaceae</taxon>
        <taxon>Limosilactobacillus</taxon>
    </lineage>
</organism>
<dbReference type="EMBL" id="ACGV01000122">
    <property type="protein sequence ID" value="EEJ40624.1"/>
    <property type="molecule type" value="Genomic_DNA"/>
</dbReference>
<evidence type="ECO:0000313" key="2">
    <source>
        <dbReference type="Proteomes" id="UP000004483"/>
    </source>
</evidence>
<reference evidence="1 2" key="1">
    <citation type="submission" date="2009-01" db="EMBL/GenBank/DDBJ databases">
        <authorList>
            <person name="Qin X."/>
            <person name="Bachman B."/>
            <person name="Battles P."/>
            <person name="Bell A."/>
            <person name="Bess C."/>
            <person name="Bickham C."/>
            <person name="Chaboub L."/>
            <person name="Chen D."/>
            <person name="Coyle M."/>
            <person name="Deiros D.R."/>
            <person name="Dinh H."/>
            <person name="Forbes L."/>
            <person name="Fowler G."/>
            <person name="Francisco L."/>
            <person name="Fu Q."/>
            <person name="Gubbala S."/>
            <person name="Hale W."/>
            <person name="Han Y."/>
            <person name="Hemphill L."/>
            <person name="Highlander S.K."/>
            <person name="Hirani K."/>
            <person name="Hogues M."/>
            <person name="Jackson L."/>
            <person name="Jakkamsetti A."/>
            <person name="Javaid M."/>
            <person name="Jiang H."/>
            <person name="Korchina V."/>
            <person name="Kovar C."/>
            <person name="Lara F."/>
            <person name="Lee S."/>
            <person name="Mata R."/>
            <person name="Mathew T."/>
            <person name="Moen C."/>
            <person name="Morales K."/>
            <person name="Munidasa M."/>
            <person name="Nazareth L."/>
            <person name="Ngo R."/>
            <person name="Nguyen L."/>
            <person name="Okwuonu G."/>
            <person name="Ongeri F."/>
            <person name="Patil S."/>
            <person name="Petrosino J."/>
            <person name="Pham C."/>
            <person name="Pham P."/>
            <person name="Pu L.-L."/>
            <person name="Puazo M."/>
            <person name="Raj R."/>
            <person name="Reid J."/>
            <person name="Rouhana J."/>
            <person name="Saada N."/>
            <person name="Shang Y."/>
            <person name="Simmons D."/>
            <person name="Thornton R."/>
            <person name="Warren J."/>
            <person name="Weissenberger G."/>
            <person name="Zhang J."/>
            <person name="Zhang L."/>
            <person name="Zhou C."/>
            <person name="Zhu D."/>
            <person name="Muzny D."/>
            <person name="Worley K."/>
            <person name="Gibbs R."/>
        </authorList>
    </citation>
    <scope>NUCLEOTIDE SEQUENCE [LARGE SCALE GENOMIC DNA]</scope>
    <source>
        <strain evidence="1 2">ATCC 49540</strain>
    </source>
</reference>
<protein>
    <submittedName>
        <fullName evidence="1">Uncharacterized protein</fullName>
    </submittedName>
</protein>
<dbReference type="PATRIC" id="fig|1423814.6.peg.613"/>
<name>C2ETX5_9LACO</name>
<proteinExistence type="predicted"/>
<accession>C2ETX5</accession>
<dbReference type="HOGENOM" id="CLU_3062929_0_0_9"/>
<sequence length="53" mass="6312">MSAFAKKWRALFCFVLKLINYICQFEFNVRISRIQMNDSSYLMLTKKSKEGIV</sequence>
<evidence type="ECO:0000313" key="1">
    <source>
        <dbReference type="EMBL" id="EEJ40624.1"/>
    </source>
</evidence>
<gene>
    <name evidence="1" type="ORF">HMPREF0549_0911</name>
</gene>
<comment type="caution">
    <text evidence="1">The sequence shown here is derived from an EMBL/GenBank/DDBJ whole genome shotgun (WGS) entry which is preliminary data.</text>
</comment>